<evidence type="ECO:0000313" key="1">
    <source>
        <dbReference type="EMBL" id="KYG70023.1"/>
    </source>
</evidence>
<organism evidence="1 2">
    <name type="scientific">Bdellovibrio bacteriovorus</name>
    <dbReference type="NCBI Taxonomy" id="959"/>
    <lineage>
        <taxon>Bacteria</taxon>
        <taxon>Pseudomonadati</taxon>
        <taxon>Bdellovibrionota</taxon>
        <taxon>Bdellovibrionia</taxon>
        <taxon>Bdellovibrionales</taxon>
        <taxon>Pseudobdellovibrionaceae</taxon>
        <taxon>Bdellovibrio</taxon>
    </lineage>
</organism>
<dbReference type="OrthoDB" id="5294869at2"/>
<dbReference type="EMBL" id="LUKF01000003">
    <property type="protein sequence ID" value="KYG70023.1"/>
    <property type="molecule type" value="Genomic_DNA"/>
</dbReference>
<dbReference type="AlphaFoldDB" id="A0A150WUB1"/>
<proteinExistence type="predicted"/>
<protein>
    <recommendedName>
        <fullName evidence="3">YCII-related domain-containing protein</fullName>
    </recommendedName>
</protein>
<dbReference type="RefSeq" id="WP_063242940.1">
    <property type="nucleotide sequence ID" value="NZ_LUKF01000003.1"/>
</dbReference>
<dbReference type="Proteomes" id="UP000075391">
    <property type="component" value="Unassembled WGS sequence"/>
</dbReference>
<name>A0A150WUB1_BDEBC</name>
<comment type="caution">
    <text evidence="1">The sequence shown here is derived from an EMBL/GenBank/DDBJ whole genome shotgun (WGS) entry which is preliminary data.</text>
</comment>
<sequence>MKTFLAVYLGTEESTHQKWKSLNEKERHEREKQGVEAWMNWGKKHQLAIKDNGTPLGKTKRVDSSGISDTRNNLTGYVIVEAPNAEEAAKMFLNHPHFTIFPGDGVEIIECLNLEEVMKKKT</sequence>
<reference evidence="1 2" key="1">
    <citation type="submission" date="2016-03" db="EMBL/GenBank/DDBJ databases">
        <authorList>
            <person name="Ploux O."/>
        </authorList>
    </citation>
    <scope>NUCLEOTIDE SEQUENCE [LARGE SCALE GENOMIC DNA]</scope>
    <source>
        <strain evidence="1 2">BER2</strain>
    </source>
</reference>
<accession>A0A150WUB1</accession>
<gene>
    <name evidence="1" type="ORF">AZI85_15130</name>
</gene>
<evidence type="ECO:0000313" key="2">
    <source>
        <dbReference type="Proteomes" id="UP000075391"/>
    </source>
</evidence>
<evidence type="ECO:0008006" key="3">
    <source>
        <dbReference type="Google" id="ProtNLM"/>
    </source>
</evidence>